<comment type="similarity">
    <text evidence="2 8">Belongs to the methyltransferase superfamily. LCMT family.</text>
</comment>
<dbReference type="InterPro" id="IPR016651">
    <property type="entry name" value="LCMT1"/>
</dbReference>
<comment type="catalytic activity">
    <reaction evidence="1 8">
        <text>[phosphatase 2A protein]-C-terminal L-leucine + S-adenosyl-L-methionine = [phosphatase 2A protein]-C-terminal L-leucine methyl ester + S-adenosyl-L-homocysteine</text>
        <dbReference type="Rhea" id="RHEA:48544"/>
        <dbReference type="Rhea" id="RHEA-COMP:12134"/>
        <dbReference type="Rhea" id="RHEA-COMP:12135"/>
        <dbReference type="ChEBI" id="CHEBI:57856"/>
        <dbReference type="ChEBI" id="CHEBI:59789"/>
        <dbReference type="ChEBI" id="CHEBI:90516"/>
        <dbReference type="ChEBI" id="CHEBI:90517"/>
        <dbReference type="EC" id="2.1.1.233"/>
    </reaction>
</comment>
<evidence type="ECO:0000256" key="5">
    <source>
        <dbReference type="ARBA" id="ARBA00022603"/>
    </source>
</evidence>
<gene>
    <name evidence="10" type="ordered locus">KLTH0G04224g</name>
</gene>
<dbReference type="STRING" id="559295.C5DLX2"/>
<dbReference type="OMA" id="ESRHLEM"/>
<dbReference type="SUPFAM" id="SSF53335">
    <property type="entry name" value="S-adenosyl-L-methionine-dependent methyltransferases"/>
    <property type="match status" value="1"/>
</dbReference>
<reference evidence="10 11" key="1">
    <citation type="journal article" date="2009" name="Genome Res.">
        <title>Comparative genomics of protoploid Saccharomycetaceae.</title>
        <authorList>
            <consortium name="The Genolevures Consortium"/>
            <person name="Souciet J.-L."/>
            <person name="Dujon B."/>
            <person name="Gaillardin C."/>
            <person name="Johnston M."/>
            <person name="Baret P.V."/>
            <person name="Cliften P."/>
            <person name="Sherman D.J."/>
            <person name="Weissenbach J."/>
            <person name="Westhof E."/>
            <person name="Wincker P."/>
            <person name="Jubin C."/>
            <person name="Poulain J."/>
            <person name="Barbe V."/>
            <person name="Segurens B."/>
            <person name="Artiguenave F."/>
            <person name="Anthouard V."/>
            <person name="Vacherie B."/>
            <person name="Val M.-E."/>
            <person name="Fulton R.S."/>
            <person name="Minx P."/>
            <person name="Wilson R."/>
            <person name="Durrens P."/>
            <person name="Jean G."/>
            <person name="Marck C."/>
            <person name="Martin T."/>
            <person name="Nikolski M."/>
            <person name="Rolland T."/>
            <person name="Seret M.-L."/>
            <person name="Casaregola S."/>
            <person name="Despons L."/>
            <person name="Fairhead C."/>
            <person name="Fischer G."/>
            <person name="Lafontaine I."/>
            <person name="Leh V."/>
            <person name="Lemaire M."/>
            <person name="de Montigny J."/>
            <person name="Neuveglise C."/>
            <person name="Thierry A."/>
            <person name="Blanc-Lenfle I."/>
            <person name="Bleykasten C."/>
            <person name="Diffels J."/>
            <person name="Fritsch E."/>
            <person name="Frangeul L."/>
            <person name="Goeffon A."/>
            <person name="Jauniaux N."/>
            <person name="Kachouri-Lafond R."/>
            <person name="Payen C."/>
            <person name="Potier S."/>
            <person name="Pribylova L."/>
            <person name="Ozanne C."/>
            <person name="Richard G.-F."/>
            <person name="Sacerdot C."/>
            <person name="Straub M.-L."/>
            <person name="Talla E."/>
        </authorList>
    </citation>
    <scope>NUCLEOTIDE SEQUENCE [LARGE SCALE GENOMIC DNA]</scope>
    <source>
        <strain evidence="11">ATCC 56472 / CBS 6340 / NRRL Y-8284</strain>
    </source>
</reference>
<dbReference type="EC" id="2.1.1.233" evidence="3 8"/>
<evidence type="ECO:0000313" key="10">
    <source>
        <dbReference type="EMBL" id="CAR24783.1"/>
    </source>
</evidence>
<dbReference type="PANTHER" id="PTHR13600">
    <property type="entry name" value="LEUCINE CARBOXYL METHYLTRANSFERASE"/>
    <property type="match status" value="1"/>
</dbReference>
<keyword evidence="5 8" id="KW-0489">Methyltransferase</keyword>
<evidence type="ECO:0000256" key="2">
    <source>
        <dbReference type="ARBA" id="ARBA00010703"/>
    </source>
</evidence>
<name>C5DLX2_LACTC</name>
<evidence type="ECO:0000256" key="9">
    <source>
        <dbReference type="PIRSR" id="PIRSR016305-1"/>
    </source>
</evidence>
<dbReference type="AlphaFoldDB" id="C5DLX2"/>
<dbReference type="FunCoup" id="C5DLX2">
    <property type="interactions" value="579"/>
</dbReference>
<evidence type="ECO:0000256" key="3">
    <source>
        <dbReference type="ARBA" id="ARBA00012834"/>
    </source>
</evidence>
<dbReference type="KEGG" id="lth:KLTH0G04224g"/>
<dbReference type="PIRSF" id="PIRSF016305">
    <property type="entry name" value="LCM_mtfrase"/>
    <property type="match status" value="1"/>
</dbReference>
<dbReference type="GeneID" id="8293486"/>
<organism evidence="10 11">
    <name type="scientific">Lachancea thermotolerans (strain ATCC 56472 / CBS 6340 / NRRL Y-8284)</name>
    <name type="common">Yeast</name>
    <name type="synonym">Kluyveromyces thermotolerans</name>
    <dbReference type="NCBI Taxonomy" id="559295"/>
    <lineage>
        <taxon>Eukaryota</taxon>
        <taxon>Fungi</taxon>
        <taxon>Dikarya</taxon>
        <taxon>Ascomycota</taxon>
        <taxon>Saccharomycotina</taxon>
        <taxon>Saccharomycetes</taxon>
        <taxon>Saccharomycetales</taxon>
        <taxon>Saccharomycetaceae</taxon>
        <taxon>Lachancea</taxon>
    </lineage>
</organism>
<feature type="binding site" evidence="9">
    <location>
        <position position="202"/>
    </location>
    <ligand>
        <name>S-adenosyl-L-methionine</name>
        <dbReference type="ChEBI" id="CHEBI:59789"/>
    </ligand>
</feature>
<feature type="binding site" evidence="9">
    <location>
        <begin position="176"/>
        <end position="177"/>
    </location>
    <ligand>
        <name>S-adenosyl-L-methionine</name>
        <dbReference type="ChEBI" id="CHEBI:59789"/>
    </ligand>
</feature>
<dbReference type="HOGENOM" id="CLU_031312_1_0_1"/>
<dbReference type="Gene3D" id="3.40.50.150">
    <property type="entry name" value="Vaccinia Virus protein VP39"/>
    <property type="match status" value="1"/>
</dbReference>
<proteinExistence type="inferred from homology"/>
<dbReference type="InParanoid" id="C5DLX2"/>
<dbReference type="OrthoDB" id="203237at2759"/>
<comment type="function">
    <text evidence="8">Methylates the carboxyl group of the C-terminal leucine residue of protein phosphatase 2A catalytic subunits to form alpha-leucine ester residues.</text>
</comment>
<evidence type="ECO:0000256" key="8">
    <source>
        <dbReference type="PIRNR" id="PIRNR016305"/>
    </source>
</evidence>
<dbReference type="Pfam" id="PF04072">
    <property type="entry name" value="LCM"/>
    <property type="match status" value="1"/>
</dbReference>
<dbReference type="EMBL" id="CU928171">
    <property type="protein sequence ID" value="CAR24783.1"/>
    <property type="molecule type" value="Genomic_DNA"/>
</dbReference>
<protein>
    <recommendedName>
        <fullName evidence="4 8">Leucine carboxyl methyltransferase 1</fullName>
        <ecNumber evidence="3 8">2.1.1.233</ecNumber>
    </recommendedName>
</protein>
<evidence type="ECO:0000256" key="7">
    <source>
        <dbReference type="ARBA" id="ARBA00022691"/>
    </source>
</evidence>
<keyword evidence="7 8" id="KW-0949">S-adenosyl-L-methionine</keyword>
<dbReference type="RefSeq" id="XP_002555220.1">
    <property type="nucleotide sequence ID" value="XM_002555174.1"/>
</dbReference>
<dbReference type="GO" id="GO:0032259">
    <property type="term" value="P:methylation"/>
    <property type="evidence" value="ECO:0007669"/>
    <property type="project" value="UniProtKB-KW"/>
</dbReference>
<dbReference type="Proteomes" id="UP000002036">
    <property type="component" value="Chromosome G"/>
</dbReference>
<accession>C5DLX2</accession>
<dbReference type="InterPro" id="IPR007213">
    <property type="entry name" value="Ppm1/Ppm2/Tcmp"/>
</dbReference>
<feature type="binding site" evidence="9">
    <location>
        <position position="109"/>
    </location>
    <ligand>
        <name>S-adenosyl-L-methionine</name>
        <dbReference type="ChEBI" id="CHEBI:59789"/>
    </ligand>
</feature>
<feature type="binding site" evidence="9">
    <location>
        <position position="79"/>
    </location>
    <ligand>
        <name>S-adenosyl-L-methionine</name>
        <dbReference type="ChEBI" id="CHEBI:59789"/>
    </ligand>
</feature>
<dbReference type="InterPro" id="IPR029063">
    <property type="entry name" value="SAM-dependent_MTases_sf"/>
</dbReference>
<dbReference type="GO" id="GO:0018423">
    <property type="term" value="F:protein C-terminal leucine carboxyl O-methyltransferase activity"/>
    <property type="evidence" value="ECO:0007669"/>
    <property type="project" value="UniProtKB-EC"/>
</dbReference>
<evidence type="ECO:0000256" key="1">
    <source>
        <dbReference type="ARBA" id="ARBA00000724"/>
    </source>
</evidence>
<dbReference type="PANTHER" id="PTHR13600:SF21">
    <property type="entry name" value="LEUCINE CARBOXYL METHYLTRANSFERASE 1"/>
    <property type="match status" value="1"/>
</dbReference>
<evidence type="ECO:0000313" key="11">
    <source>
        <dbReference type="Proteomes" id="UP000002036"/>
    </source>
</evidence>
<keyword evidence="6 8" id="KW-0808">Transferase</keyword>
<evidence type="ECO:0000256" key="4">
    <source>
        <dbReference type="ARBA" id="ARBA00017497"/>
    </source>
</evidence>
<dbReference type="eggNOG" id="KOG2918">
    <property type="taxonomic scope" value="Eukaryota"/>
</dbReference>
<keyword evidence="11" id="KW-1185">Reference proteome</keyword>
<evidence type="ECO:0000256" key="6">
    <source>
        <dbReference type="ARBA" id="ARBA00022679"/>
    </source>
</evidence>
<sequence length="331" mass="37643">MDRAVQETDYDAFSCKVSAIAKHYLPRQVSGKEKEEGEFVQLHMAYAQGLKSVSRRAYSKVDRAVQSAQPVMNYGTYLRSVAIDEAIACFLKEHVKSGAEAPVQVVNLGCGSDLRMTQMLSQVPHLKWLDLDFKESVALKSRILENNPLFQRELGPSESVETAGYLTNRYCLTSCDLNDIAQVAEILKKFTTQDCPTLVLSECVLCYMKSAESKALINCIESFYKMGTWISYDPIGGDDSADKFGKIMQTNLRESRHLEMPTLMVYNSPEKYAQRFNTAPHSTSIVTMWQYYVQSVPDEEKMRLKTLQFLDEIEELEIILSHYILAEASWR</sequence>